<dbReference type="Proteomes" id="UP001448858">
    <property type="component" value="Chromosome"/>
</dbReference>
<keyword evidence="5" id="KW-1185">Reference proteome</keyword>
<dbReference type="Gene3D" id="1.10.357.10">
    <property type="entry name" value="Tetracycline Repressor, domain 2"/>
    <property type="match status" value="1"/>
</dbReference>
<protein>
    <submittedName>
        <fullName evidence="4">Helix-turn-helix domain-containing protein</fullName>
    </submittedName>
</protein>
<evidence type="ECO:0000313" key="5">
    <source>
        <dbReference type="Proteomes" id="UP001448858"/>
    </source>
</evidence>
<evidence type="ECO:0000313" key="4">
    <source>
        <dbReference type="EMBL" id="WZP15729.1"/>
    </source>
</evidence>
<dbReference type="PANTHER" id="PTHR30055:SF209">
    <property type="entry name" value="POSSIBLE TRANSCRIPTIONAL REGULATORY PROTEIN (PROBABLY TETR-FAMILY)"/>
    <property type="match status" value="1"/>
</dbReference>
<reference evidence="4 5" key="1">
    <citation type="submission" date="2024-04" db="EMBL/GenBank/DDBJ databases">
        <title>Arthrobacter sp. from Plains bison fecal sample.</title>
        <authorList>
            <person name="Ruzzini A."/>
        </authorList>
    </citation>
    <scope>NUCLEOTIDE SEQUENCE [LARGE SCALE GENOMIC DNA]</scope>
    <source>
        <strain evidence="4 5">EINP1</strain>
    </source>
</reference>
<dbReference type="RefSeq" id="WP_342023381.1">
    <property type="nucleotide sequence ID" value="NZ_CP151657.1"/>
</dbReference>
<gene>
    <name evidence="4" type="ORF">AAE021_16520</name>
</gene>
<dbReference type="EMBL" id="CP151657">
    <property type="protein sequence ID" value="WZP15729.1"/>
    <property type="molecule type" value="Genomic_DNA"/>
</dbReference>
<dbReference type="InterPro" id="IPR001647">
    <property type="entry name" value="HTH_TetR"/>
</dbReference>
<dbReference type="InterPro" id="IPR050109">
    <property type="entry name" value="HTH-type_TetR-like_transc_reg"/>
</dbReference>
<dbReference type="PANTHER" id="PTHR30055">
    <property type="entry name" value="HTH-TYPE TRANSCRIPTIONAL REGULATOR RUTR"/>
    <property type="match status" value="1"/>
</dbReference>
<dbReference type="InterPro" id="IPR009057">
    <property type="entry name" value="Homeodomain-like_sf"/>
</dbReference>
<sequence length="207" mass="22293">MQAGTRGGEIDGGERLDAARNRRRLLETALDIVSERGADALTLDDLARRAGVGKGTIFRRFGSRSGLMQALLDHAQRDFQHSYMSGPAPLGPGAPPLERLHAFGGARIRGLEITGELRRAASVDEFTHYRHPTRRLELAHLTMLLSALPSVRDPELTAYQLESFLDAGLLLHLHRTAGMPLERIIAGWQGLVASVTGSASAAGSAAE</sequence>
<proteinExistence type="predicted"/>
<accession>A0ABZ2ZY14</accession>
<dbReference type="PROSITE" id="PS50977">
    <property type="entry name" value="HTH_TETR_2"/>
    <property type="match status" value="1"/>
</dbReference>
<dbReference type="Pfam" id="PF00440">
    <property type="entry name" value="TetR_N"/>
    <property type="match status" value="1"/>
</dbReference>
<dbReference type="SUPFAM" id="SSF46689">
    <property type="entry name" value="Homeodomain-like"/>
    <property type="match status" value="1"/>
</dbReference>
<keyword evidence="1 2" id="KW-0238">DNA-binding</keyword>
<name>A0ABZ2ZY14_9MICC</name>
<evidence type="ECO:0000256" key="2">
    <source>
        <dbReference type="PROSITE-ProRule" id="PRU00335"/>
    </source>
</evidence>
<feature type="DNA-binding region" description="H-T-H motif" evidence="2">
    <location>
        <begin position="42"/>
        <end position="61"/>
    </location>
</feature>
<organism evidence="4 5">
    <name type="scientific">Arthrobacter citreus</name>
    <dbReference type="NCBI Taxonomy" id="1670"/>
    <lineage>
        <taxon>Bacteria</taxon>
        <taxon>Bacillati</taxon>
        <taxon>Actinomycetota</taxon>
        <taxon>Actinomycetes</taxon>
        <taxon>Micrococcales</taxon>
        <taxon>Micrococcaceae</taxon>
        <taxon>Arthrobacter</taxon>
    </lineage>
</organism>
<evidence type="ECO:0000259" key="3">
    <source>
        <dbReference type="PROSITE" id="PS50977"/>
    </source>
</evidence>
<dbReference type="PRINTS" id="PR00455">
    <property type="entry name" value="HTHTETR"/>
</dbReference>
<feature type="domain" description="HTH tetR-type" evidence="3">
    <location>
        <begin position="19"/>
        <end position="79"/>
    </location>
</feature>
<evidence type="ECO:0000256" key="1">
    <source>
        <dbReference type="ARBA" id="ARBA00023125"/>
    </source>
</evidence>